<evidence type="ECO:0000313" key="5">
    <source>
        <dbReference type="Proteomes" id="UP000069906"/>
    </source>
</evidence>
<evidence type="ECO:0000313" key="3">
    <source>
        <dbReference type="EMBL" id="ALG81008.1"/>
    </source>
</evidence>
<evidence type="ECO:0000313" key="4">
    <source>
        <dbReference type="Proteomes" id="UP000060390"/>
    </source>
</evidence>
<dbReference type="EMBL" id="CP011564">
    <property type="protein sequence ID" value="ALG81008.1"/>
    <property type="molecule type" value="Genomic_DNA"/>
</dbReference>
<dbReference type="Proteomes" id="UP000069906">
    <property type="component" value="Chromosome"/>
</dbReference>
<dbReference type="Pfam" id="PF17231">
    <property type="entry name" value="DUF5305"/>
    <property type="match status" value="1"/>
</dbReference>
<keyword evidence="1" id="KW-0812">Transmembrane</keyword>
<keyword evidence="5" id="KW-1185">Reference proteome</keyword>
<accession>A0A0F7P5Z8</accession>
<gene>
    <name evidence="3" type="ORF">HLASA_0092</name>
    <name evidence="2" type="ORF">HLASF_0092</name>
</gene>
<sequence>MREGTLGLRLRAILDSWFPVLVVVLVVFAALGGWATVAAHVDPGTVERTEEKTAWSTEGSFDHSSQVQRENPVFPVGITLTDRSTYFTSVSPVLNGTFTLQYDSATSTPANVTMESRLVHRAADDDAVYWSDSTDLASTGSVLDPGERETLAFSFNATREADRRGNITEVLGGSPGDLETYIAVDVTASSNAGGSSSLSYTATLPVTLSGDTYSIGSPTATSEQVTVTTTETVTRDRGPLLSYGGPLALLLGLGGLAALGMLRYRDEPLELSDAERTRLAYRDERQEFDEWVVRAELPDAVLDRETATVDSFADLVDFAIDSDVAVIEEPTRGLYYAITPDLLVTYDPPENLGGDR</sequence>
<dbReference type="OrthoDB" id="270764at2157"/>
<reference evidence="3 4" key="3">
    <citation type="journal article" date="2016" name="Stand. Genomic Sci.">
        <title>Complete genome sequence of 'Halanaeroarchaeum sulfurireducens' M27-SA2, a sulfur-reducing and acetate-oxidizing haloarchaeon from the deep-sea hypersaline anoxic lake Medee.</title>
        <authorList>
            <person name="Messina E."/>
            <person name="Sorokin D.Y."/>
            <person name="Kublanov I.V."/>
            <person name="Toshchakov S."/>
            <person name="Lopatina A."/>
            <person name="Arcadi E."/>
            <person name="Smedile F."/>
            <person name="La Spada G."/>
            <person name="La Cono V."/>
            <person name="Yakimov M.M."/>
        </authorList>
    </citation>
    <scope>NUCLEOTIDE SEQUENCE [LARGE SCALE GENOMIC DNA]</scope>
    <source>
        <strain evidence="3 4">M27-SA2</strain>
    </source>
</reference>
<keyword evidence="1" id="KW-0472">Membrane</keyword>
<proteinExistence type="predicted"/>
<evidence type="ECO:0008006" key="6">
    <source>
        <dbReference type="Google" id="ProtNLM"/>
    </source>
</evidence>
<protein>
    <recommendedName>
        <fullName evidence="6">DUF5305 domain-containing protein</fullName>
    </recommendedName>
</protein>
<dbReference type="EMBL" id="CP008874">
    <property type="protein sequence ID" value="AKH96606.1"/>
    <property type="molecule type" value="Genomic_DNA"/>
</dbReference>
<evidence type="ECO:0000256" key="1">
    <source>
        <dbReference type="SAM" id="Phobius"/>
    </source>
</evidence>
<feature type="transmembrane region" description="Helical" evidence="1">
    <location>
        <begin position="12"/>
        <end position="35"/>
    </location>
</feature>
<dbReference type="STRING" id="1604004.HLASA_0092"/>
<keyword evidence="1" id="KW-1133">Transmembrane helix</keyword>
<dbReference type="GeneID" id="26009466"/>
<dbReference type="InterPro" id="IPR035185">
    <property type="entry name" value="DUF5305"/>
</dbReference>
<name>A0A0F7P5Z8_9EURY</name>
<dbReference type="Proteomes" id="UP000060390">
    <property type="component" value="Chromosome"/>
</dbReference>
<organism evidence="2 5">
    <name type="scientific">Halanaeroarchaeum sulfurireducens</name>
    <dbReference type="NCBI Taxonomy" id="1604004"/>
    <lineage>
        <taxon>Archaea</taxon>
        <taxon>Methanobacteriati</taxon>
        <taxon>Methanobacteriota</taxon>
        <taxon>Stenosarchaea group</taxon>
        <taxon>Halobacteria</taxon>
        <taxon>Halobacteriales</taxon>
        <taxon>Halobacteriaceae</taxon>
        <taxon>Halanaeroarchaeum</taxon>
    </lineage>
</organism>
<dbReference type="KEGG" id="hsu:HLASF_0092"/>
<reference evidence="2 5" key="1">
    <citation type="journal article" date="2015" name="ISME J.">
        <title>Elemental sulfur and acetate can support life of a novel strictly anaerobic haloarchaeon.</title>
        <authorList>
            <person name="Sorokin D.Y."/>
            <person name="Kublanov I.V."/>
            <person name="Gavrilov S.N."/>
            <person name="Rojo D."/>
            <person name="Roman P."/>
            <person name="Golyshin P.N."/>
            <person name="Slepak V.Z."/>
            <person name="Smedile F."/>
            <person name="Ferrer M."/>
            <person name="Messina E."/>
            <person name="La Cono V."/>
            <person name="Yakimov M.M."/>
        </authorList>
    </citation>
    <scope>NUCLEOTIDE SEQUENCE [LARGE SCALE GENOMIC DNA]</scope>
    <source>
        <strain evidence="2 5">HSR2</strain>
    </source>
</reference>
<dbReference type="KEGG" id="hsf:HLASA_0092"/>
<dbReference type="AlphaFoldDB" id="A0A0F7P5Z8"/>
<evidence type="ECO:0000313" key="2">
    <source>
        <dbReference type="EMBL" id="AKH96606.1"/>
    </source>
</evidence>
<reference evidence="4" key="2">
    <citation type="submission" date="2015-05" db="EMBL/GenBank/DDBJ databases">
        <title>Complete genome sequence of Halanaeroarchaeum sulfurireducens type strain M27-SA2, a sulfate-reducer haloarchaeon from marine anoxic lake Medee.</title>
        <authorList>
            <person name="Messina E."/>
            <person name="Kublanov I.V."/>
            <person name="Toshchakov S."/>
            <person name="Arcadi E."/>
            <person name="La Spada G."/>
            <person name="La Cono V."/>
            <person name="Yakimov M.M."/>
        </authorList>
    </citation>
    <scope>NUCLEOTIDE SEQUENCE [LARGE SCALE GENOMIC DNA]</scope>
    <source>
        <strain evidence="4">M27-SA2</strain>
    </source>
</reference>
<dbReference type="RefSeq" id="WP_050047456.1">
    <property type="nucleotide sequence ID" value="NZ_CP008874.1"/>
</dbReference>
<dbReference type="HOGENOM" id="CLU_038446_2_0_2"/>